<feature type="binding site" evidence="12">
    <location>
        <position position="246"/>
    </location>
    <ligand>
        <name>Zn(2+)</name>
        <dbReference type="ChEBI" id="CHEBI:29105"/>
    </ligand>
</feature>
<evidence type="ECO:0000256" key="3">
    <source>
        <dbReference type="ARBA" id="ARBA00005002"/>
    </source>
</evidence>
<dbReference type="RefSeq" id="WP_092811030.1">
    <property type="nucleotide sequence ID" value="NZ_FMVW01000002.1"/>
</dbReference>
<dbReference type="AlphaFoldDB" id="A0A1G5N5N3"/>
<feature type="active site" description="Proton donor" evidence="12">
    <location>
        <position position="269"/>
    </location>
</feature>
<evidence type="ECO:0000256" key="8">
    <source>
        <dbReference type="ARBA" id="ARBA00022801"/>
    </source>
</evidence>
<dbReference type="Pfam" id="PF03331">
    <property type="entry name" value="LpxC"/>
    <property type="match status" value="1"/>
</dbReference>
<keyword evidence="15" id="KW-1185">Reference proteome</keyword>
<keyword evidence="7 12" id="KW-0479">Metal-binding</keyword>
<evidence type="ECO:0000256" key="9">
    <source>
        <dbReference type="ARBA" id="ARBA00022833"/>
    </source>
</evidence>
<dbReference type="GO" id="GO:0046872">
    <property type="term" value="F:metal ion binding"/>
    <property type="evidence" value="ECO:0007669"/>
    <property type="project" value="UniProtKB-KW"/>
</dbReference>
<keyword evidence="5 12" id="KW-0444">Lipid biosynthesis</keyword>
<evidence type="ECO:0000256" key="11">
    <source>
        <dbReference type="ARBA" id="ARBA00024535"/>
    </source>
</evidence>
<dbReference type="NCBIfam" id="TIGR00325">
    <property type="entry name" value="lpxC"/>
    <property type="match status" value="1"/>
</dbReference>
<accession>A0A1G5N5N3</accession>
<feature type="binding site" evidence="12">
    <location>
        <position position="85"/>
    </location>
    <ligand>
        <name>Zn(2+)</name>
        <dbReference type="ChEBI" id="CHEBI:29105"/>
    </ligand>
</feature>
<dbReference type="InterPro" id="IPR004463">
    <property type="entry name" value="UDP-acyl_GlcNac_deAcase"/>
</dbReference>
<dbReference type="GO" id="GO:0016020">
    <property type="term" value="C:membrane"/>
    <property type="evidence" value="ECO:0007669"/>
    <property type="project" value="GOC"/>
</dbReference>
<proteinExistence type="inferred from homology"/>
<comment type="cofactor">
    <cofactor evidence="1 12">
        <name>Zn(2+)</name>
        <dbReference type="ChEBI" id="CHEBI:29105"/>
    </cofactor>
</comment>
<dbReference type="PANTHER" id="PTHR33694:SF1">
    <property type="entry name" value="UDP-3-O-ACYL-N-ACETYLGLUCOSAMINE DEACETYLASE 1, MITOCHONDRIAL-RELATED"/>
    <property type="match status" value="1"/>
</dbReference>
<dbReference type="GO" id="GO:0009245">
    <property type="term" value="P:lipid A biosynthetic process"/>
    <property type="evidence" value="ECO:0007669"/>
    <property type="project" value="UniProtKB-UniRule"/>
</dbReference>
<evidence type="ECO:0000256" key="5">
    <source>
        <dbReference type="ARBA" id="ARBA00022516"/>
    </source>
</evidence>
<organism evidence="14 15">
    <name type="scientific">Afifella marina DSM 2698</name>
    <dbReference type="NCBI Taxonomy" id="1120955"/>
    <lineage>
        <taxon>Bacteria</taxon>
        <taxon>Pseudomonadati</taxon>
        <taxon>Pseudomonadota</taxon>
        <taxon>Alphaproteobacteria</taxon>
        <taxon>Hyphomicrobiales</taxon>
        <taxon>Afifellaceae</taxon>
        <taxon>Afifella</taxon>
    </lineage>
</organism>
<dbReference type="GO" id="GO:0103117">
    <property type="term" value="F:UDP-3-O-acyl-N-acetylglucosamine deacetylase activity"/>
    <property type="evidence" value="ECO:0007669"/>
    <property type="project" value="UniProtKB-UniRule"/>
</dbReference>
<evidence type="ECO:0000256" key="12">
    <source>
        <dbReference type="HAMAP-Rule" id="MF_00388"/>
    </source>
</evidence>
<dbReference type="InterPro" id="IPR020568">
    <property type="entry name" value="Ribosomal_Su5_D2-typ_SF"/>
</dbReference>
<dbReference type="HAMAP" id="MF_00388">
    <property type="entry name" value="LpxC"/>
    <property type="match status" value="1"/>
</dbReference>
<keyword evidence="6 12" id="KW-0441">Lipid A biosynthesis</keyword>
<dbReference type="EMBL" id="FMVW01000002">
    <property type="protein sequence ID" value="SCZ31980.1"/>
    <property type="molecule type" value="Genomic_DNA"/>
</dbReference>
<comment type="function">
    <text evidence="2 12">Catalyzes the hydrolysis of UDP-3-O-myristoyl-N-acetylglucosamine to form UDP-3-O-myristoylglucosamine and acetate, the committed step in lipid A biosynthesis.</text>
</comment>
<gene>
    <name evidence="12" type="primary">lpxC</name>
    <name evidence="14" type="ORF">SAMN03080610_01454</name>
</gene>
<feature type="region of interest" description="Disordered" evidence="13">
    <location>
        <begin position="296"/>
        <end position="318"/>
    </location>
</feature>
<keyword evidence="10 12" id="KW-0443">Lipid metabolism</keyword>
<dbReference type="InterPro" id="IPR011334">
    <property type="entry name" value="UDP-acyl_GlcNac_deAcase_C"/>
</dbReference>
<evidence type="ECO:0000256" key="13">
    <source>
        <dbReference type="SAM" id="MobiDB-lite"/>
    </source>
</evidence>
<evidence type="ECO:0000313" key="14">
    <source>
        <dbReference type="EMBL" id="SCZ31980.1"/>
    </source>
</evidence>
<dbReference type="SUPFAM" id="SSF54211">
    <property type="entry name" value="Ribosomal protein S5 domain 2-like"/>
    <property type="match status" value="2"/>
</dbReference>
<comment type="pathway">
    <text evidence="3 12">Glycolipid biosynthesis; lipid IV(A) biosynthesis; lipid IV(A) from (3R)-3-hydroxytetradecanoyl-[acyl-carrier-protein] and UDP-N-acetyl-alpha-D-glucosamine: step 2/6.</text>
</comment>
<dbReference type="OrthoDB" id="9802746at2"/>
<comment type="similarity">
    <text evidence="12">Belongs to the LpxC family.</text>
</comment>
<dbReference type="UniPathway" id="UPA00359">
    <property type="reaction ID" value="UER00478"/>
</dbReference>
<evidence type="ECO:0000313" key="15">
    <source>
        <dbReference type="Proteomes" id="UP000199347"/>
    </source>
</evidence>
<evidence type="ECO:0000256" key="2">
    <source>
        <dbReference type="ARBA" id="ARBA00002923"/>
    </source>
</evidence>
<keyword evidence="9 12" id="KW-0862">Zinc</keyword>
<dbReference type="STRING" id="1120955.SAMN03080610_01454"/>
<dbReference type="PANTHER" id="PTHR33694">
    <property type="entry name" value="UDP-3-O-ACYL-N-ACETYLGLUCOSAMINE DEACETYLASE 1, MITOCHONDRIAL-RELATED"/>
    <property type="match status" value="1"/>
</dbReference>
<name>A0A1G5N5N3_AFIMA</name>
<evidence type="ECO:0000256" key="6">
    <source>
        <dbReference type="ARBA" id="ARBA00022556"/>
    </source>
</evidence>
<sequence>MTQTAQGAQKTLRRDATLTGIGTHSGKPVTLRLSPADPDTGIIFVRRNEAGEEVFIPARSSSVVGTQMCTILGDGAGLSVATVEHLLAATSALSIDNLLIEVDGAEIPMMDGSAAAFVEAIDEAGIAMQPARARAIKVLKPVRLEVGSSWAEFLPYNGRRFTVEIDFDCPVIGRQKHAANITANGFRRDIARARTFGYMKDVEALWAKGLALGSSLDNAVVIADDKVVNPEGLRYPDEFSRHKLLDAVGDLALAGAPIIGHYRSYRGGHKVNAMALAALLEDRSAWSWLVSSDPAPRRSEQAEGLPGYFAPAFAPDRS</sequence>
<feature type="binding site" evidence="12">
    <location>
        <position position="242"/>
    </location>
    <ligand>
        <name>Zn(2+)</name>
        <dbReference type="ChEBI" id="CHEBI:29105"/>
    </ligand>
</feature>
<dbReference type="Gene3D" id="3.30.1700.10">
    <property type="entry name" value="lpxc deacetylase, domain 2"/>
    <property type="match status" value="1"/>
</dbReference>
<protein>
    <recommendedName>
        <fullName evidence="4 12">UDP-3-O-acyl-N-acetylglucosamine deacetylase</fullName>
        <shortName evidence="12">UDP-3-O-acyl-GlcNAc deacetylase</shortName>
        <ecNumber evidence="4 12">3.5.1.108</ecNumber>
    </recommendedName>
    <alternativeName>
        <fullName evidence="12">UDP-3-O-[R-3-hydroxymyristoyl]-N-acetylglucosamine deacetylase</fullName>
    </alternativeName>
</protein>
<dbReference type="InterPro" id="IPR015870">
    <property type="entry name" value="UDP-acyl_N-AcGlcN_deAcase_N"/>
</dbReference>
<dbReference type="EC" id="3.5.1.108" evidence="4 12"/>
<evidence type="ECO:0000256" key="7">
    <source>
        <dbReference type="ARBA" id="ARBA00022723"/>
    </source>
</evidence>
<evidence type="ECO:0000256" key="4">
    <source>
        <dbReference type="ARBA" id="ARBA00012745"/>
    </source>
</evidence>
<keyword evidence="8 12" id="KW-0378">Hydrolase</keyword>
<dbReference type="Proteomes" id="UP000199347">
    <property type="component" value="Unassembled WGS sequence"/>
</dbReference>
<dbReference type="Gene3D" id="3.30.230.20">
    <property type="entry name" value="lpxc deacetylase, domain 1"/>
    <property type="match status" value="1"/>
</dbReference>
<comment type="catalytic activity">
    <reaction evidence="11 12">
        <text>a UDP-3-O-[(3R)-3-hydroxyacyl]-N-acetyl-alpha-D-glucosamine + H2O = a UDP-3-O-[(3R)-3-hydroxyacyl]-alpha-D-glucosamine + acetate</text>
        <dbReference type="Rhea" id="RHEA:67816"/>
        <dbReference type="ChEBI" id="CHEBI:15377"/>
        <dbReference type="ChEBI" id="CHEBI:30089"/>
        <dbReference type="ChEBI" id="CHEBI:137740"/>
        <dbReference type="ChEBI" id="CHEBI:173225"/>
        <dbReference type="EC" id="3.5.1.108"/>
    </reaction>
</comment>
<evidence type="ECO:0000256" key="10">
    <source>
        <dbReference type="ARBA" id="ARBA00023098"/>
    </source>
</evidence>
<reference evidence="15" key="1">
    <citation type="submission" date="2016-10" db="EMBL/GenBank/DDBJ databases">
        <authorList>
            <person name="Varghese N."/>
            <person name="Submissions S."/>
        </authorList>
    </citation>
    <scope>NUCLEOTIDE SEQUENCE [LARGE SCALE GENOMIC DNA]</scope>
    <source>
        <strain evidence="15">DSM 2698</strain>
    </source>
</reference>
<evidence type="ECO:0000256" key="1">
    <source>
        <dbReference type="ARBA" id="ARBA00001947"/>
    </source>
</evidence>